<dbReference type="GO" id="GO:0005886">
    <property type="term" value="C:plasma membrane"/>
    <property type="evidence" value="ECO:0007669"/>
    <property type="project" value="UniProtKB-SubCell"/>
</dbReference>
<protein>
    <recommendedName>
        <fullName evidence="9">TRAP transporter small permease protein</fullName>
    </recommendedName>
</protein>
<evidence type="ECO:0000256" key="6">
    <source>
        <dbReference type="ARBA" id="ARBA00022989"/>
    </source>
</evidence>
<evidence type="ECO:0000256" key="8">
    <source>
        <dbReference type="ARBA" id="ARBA00038436"/>
    </source>
</evidence>
<comment type="subcellular location">
    <subcellularLocation>
        <location evidence="1 9">Cell inner membrane</location>
        <topology evidence="1 9">Multi-pass membrane protein</topology>
    </subcellularLocation>
</comment>
<keyword evidence="4 9" id="KW-0997">Cell inner membrane</keyword>
<comment type="similarity">
    <text evidence="8 9">Belongs to the TRAP transporter small permease family.</text>
</comment>
<keyword evidence="6 9" id="KW-1133">Transmembrane helix</keyword>
<proteinExistence type="inferred from homology"/>
<dbReference type="AlphaFoldDB" id="A0A238L0J3"/>
<dbReference type="Proteomes" id="UP000207598">
    <property type="component" value="Unassembled WGS sequence"/>
</dbReference>
<evidence type="ECO:0000256" key="1">
    <source>
        <dbReference type="ARBA" id="ARBA00004429"/>
    </source>
</evidence>
<dbReference type="InterPro" id="IPR055348">
    <property type="entry name" value="DctQ"/>
</dbReference>
<feature type="transmembrane region" description="Helical" evidence="9">
    <location>
        <begin position="53"/>
        <end position="70"/>
    </location>
</feature>
<evidence type="ECO:0000313" key="11">
    <source>
        <dbReference type="EMBL" id="SMX47856.1"/>
    </source>
</evidence>
<comment type="function">
    <text evidence="9">Part of the tripartite ATP-independent periplasmic (TRAP) transport system.</text>
</comment>
<name>A0A238L0J3_9RHOB</name>
<dbReference type="GO" id="GO:0022857">
    <property type="term" value="F:transmembrane transporter activity"/>
    <property type="evidence" value="ECO:0007669"/>
    <property type="project" value="UniProtKB-UniRule"/>
</dbReference>
<dbReference type="GO" id="GO:0015740">
    <property type="term" value="P:C4-dicarboxylate transport"/>
    <property type="evidence" value="ECO:0007669"/>
    <property type="project" value="TreeGrafter"/>
</dbReference>
<feature type="transmembrane region" description="Helical" evidence="9">
    <location>
        <begin position="129"/>
        <end position="150"/>
    </location>
</feature>
<gene>
    <name evidence="11" type="ORF">MAA8898_03778</name>
</gene>
<feature type="domain" description="Tripartite ATP-independent periplasmic transporters DctQ component" evidence="10">
    <location>
        <begin position="25"/>
        <end position="153"/>
    </location>
</feature>
<reference evidence="11 12" key="1">
    <citation type="submission" date="2017-05" db="EMBL/GenBank/DDBJ databases">
        <authorList>
            <person name="Song R."/>
            <person name="Chenine A.L."/>
            <person name="Ruprecht R.M."/>
        </authorList>
    </citation>
    <scope>NUCLEOTIDE SEQUENCE [LARGE SCALE GENOMIC DNA]</scope>
    <source>
        <strain evidence="11 12">CECT 8898</strain>
    </source>
</reference>
<sequence>MVGRILEAFSNGLRVLLGCLMASLAVPVAMQVISRYTGLIPTFLWTEELATFIFVWVVMIGSMLAVWDGTHFDVVISRDALSPGGALLQKGVVYAAIMVFALLFAWYGIEYAKVGSIQNSVMMRANLLWIYVSVPLAGAIWAIFAAYRLYEAFSAFTKNRTAAS</sequence>
<keyword evidence="12" id="KW-1185">Reference proteome</keyword>
<comment type="subunit">
    <text evidence="9">The complex comprises the extracytoplasmic solute receptor protein and the two transmembrane proteins.</text>
</comment>
<dbReference type="EMBL" id="FXYF01000012">
    <property type="protein sequence ID" value="SMX47856.1"/>
    <property type="molecule type" value="Genomic_DNA"/>
</dbReference>
<feature type="transmembrane region" description="Helical" evidence="9">
    <location>
        <begin position="91"/>
        <end position="109"/>
    </location>
</feature>
<evidence type="ECO:0000256" key="7">
    <source>
        <dbReference type="ARBA" id="ARBA00023136"/>
    </source>
</evidence>
<accession>A0A238L0J3</accession>
<keyword evidence="7 9" id="KW-0472">Membrane</keyword>
<feature type="transmembrane region" description="Helical" evidence="9">
    <location>
        <begin position="12"/>
        <end position="33"/>
    </location>
</feature>
<keyword evidence="5 9" id="KW-0812">Transmembrane</keyword>
<evidence type="ECO:0000259" key="10">
    <source>
        <dbReference type="Pfam" id="PF04290"/>
    </source>
</evidence>
<evidence type="ECO:0000256" key="4">
    <source>
        <dbReference type="ARBA" id="ARBA00022519"/>
    </source>
</evidence>
<dbReference type="PANTHER" id="PTHR35011:SF5">
    <property type="entry name" value="SIALIC ACID TRAP TRANSPORTER SMALL PERMEASE PROTEIN SIAQ"/>
    <property type="match status" value="1"/>
</dbReference>
<evidence type="ECO:0000313" key="12">
    <source>
        <dbReference type="Proteomes" id="UP000207598"/>
    </source>
</evidence>
<evidence type="ECO:0000256" key="5">
    <source>
        <dbReference type="ARBA" id="ARBA00022692"/>
    </source>
</evidence>
<evidence type="ECO:0000256" key="9">
    <source>
        <dbReference type="RuleBase" id="RU369079"/>
    </source>
</evidence>
<organism evidence="11 12">
    <name type="scientific">Maliponia aquimaris</name>
    <dbReference type="NCBI Taxonomy" id="1673631"/>
    <lineage>
        <taxon>Bacteria</taxon>
        <taxon>Pseudomonadati</taxon>
        <taxon>Pseudomonadota</taxon>
        <taxon>Alphaproteobacteria</taxon>
        <taxon>Rhodobacterales</taxon>
        <taxon>Paracoccaceae</taxon>
        <taxon>Maliponia</taxon>
    </lineage>
</organism>
<dbReference type="Pfam" id="PF04290">
    <property type="entry name" value="DctQ"/>
    <property type="match status" value="1"/>
</dbReference>
<evidence type="ECO:0000256" key="3">
    <source>
        <dbReference type="ARBA" id="ARBA00022475"/>
    </source>
</evidence>
<keyword evidence="2 9" id="KW-0813">Transport</keyword>
<evidence type="ECO:0000256" key="2">
    <source>
        <dbReference type="ARBA" id="ARBA00022448"/>
    </source>
</evidence>
<dbReference type="OrthoDB" id="7843639at2"/>
<keyword evidence="3" id="KW-1003">Cell membrane</keyword>
<dbReference type="InterPro" id="IPR007387">
    <property type="entry name" value="TRAP_DctQ"/>
</dbReference>
<dbReference type="PANTHER" id="PTHR35011">
    <property type="entry name" value="2,3-DIKETO-L-GULONATE TRAP TRANSPORTER SMALL PERMEASE PROTEIN YIAM"/>
    <property type="match status" value="1"/>
</dbReference>